<accession>A0A563U480</accession>
<protein>
    <submittedName>
        <fullName evidence="2">Uncharacterized protein</fullName>
    </submittedName>
</protein>
<evidence type="ECO:0000313" key="2">
    <source>
        <dbReference type="EMBL" id="TWR26132.1"/>
    </source>
</evidence>
<dbReference type="OrthoDB" id="773024at2"/>
<evidence type="ECO:0000256" key="1">
    <source>
        <dbReference type="SAM" id="MobiDB-lite"/>
    </source>
</evidence>
<dbReference type="AlphaFoldDB" id="A0A563U480"/>
<proteinExistence type="predicted"/>
<organism evidence="2 3">
    <name type="scientific">Mucilaginibacter achroorhodeus</name>
    <dbReference type="NCBI Taxonomy" id="2599294"/>
    <lineage>
        <taxon>Bacteria</taxon>
        <taxon>Pseudomonadati</taxon>
        <taxon>Bacteroidota</taxon>
        <taxon>Sphingobacteriia</taxon>
        <taxon>Sphingobacteriales</taxon>
        <taxon>Sphingobacteriaceae</taxon>
        <taxon>Mucilaginibacter</taxon>
    </lineage>
</organism>
<dbReference type="RefSeq" id="WP_146271260.1">
    <property type="nucleotide sequence ID" value="NZ_VOEI01000003.1"/>
</dbReference>
<feature type="compositionally biased region" description="Polar residues" evidence="1">
    <location>
        <begin position="1"/>
        <end position="14"/>
    </location>
</feature>
<dbReference type="EMBL" id="VOEI01000003">
    <property type="protein sequence ID" value="TWR26132.1"/>
    <property type="molecule type" value="Genomic_DNA"/>
</dbReference>
<name>A0A563U480_9SPHI</name>
<sequence length="60" mass="6552">MKTQDLKNNSNGHQGNPIADRSFNNAREVQKSKGISNGGGQRSDQTSSKDSAHKPQKKQD</sequence>
<comment type="caution">
    <text evidence="2">The sequence shown here is derived from an EMBL/GenBank/DDBJ whole genome shotgun (WGS) entry which is preliminary data.</text>
</comment>
<feature type="region of interest" description="Disordered" evidence="1">
    <location>
        <begin position="1"/>
        <end position="60"/>
    </location>
</feature>
<gene>
    <name evidence="2" type="ORF">FPZ42_10915</name>
</gene>
<reference evidence="2 3" key="1">
    <citation type="submission" date="2019-07" db="EMBL/GenBank/DDBJ databases">
        <authorList>
            <person name="Kim J."/>
        </authorList>
    </citation>
    <scope>NUCLEOTIDE SEQUENCE [LARGE SCALE GENOMIC DNA]</scope>
    <source>
        <strain evidence="2 3">MJ1a</strain>
    </source>
</reference>
<dbReference type="Proteomes" id="UP000318010">
    <property type="component" value="Unassembled WGS sequence"/>
</dbReference>
<feature type="compositionally biased region" description="Basic and acidic residues" evidence="1">
    <location>
        <begin position="50"/>
        <end position="60"/>
    </location>
</feature>
<evidence type="ECO:0000313" key="3">
    <source>
        <dbReference type="Proteomes" id="UP000318010"/>
    </source>
</evidence>
<keyword evidence="3" id="KW-1185">Reference proteome</keyword>